<feature type="compositionally biased region" description="Polar residues" evidence="3">
    <location>
        <begin position="131"/>
        <end position="143"/>
    </location>
</feature>
<comment type="subcellular location">
    <subcellularLocation>
        <location evidence="1">Cytoplasm</location>
    </subcellularLocation>
</comment>
<protein>
    <recommendedName>
        <fullName evidence="4">DH domain-containing protein</fullName>
    </recommendedName>
</protein>
<dbReference type="GO" id="GO:0035556">
    <property type="term" value="P:intracellular signal transduction"/>
    <property type="evidence" value="ECO:0007669"/>
    <property type="project" value="InterPro"/>
</dbReference>
<dbReference type="InterPro" id="IPR001331">
    <property type="entry name" value="GDS_CDC24_CS"/>
</dbReference>
<dbReference type="InterPro" id="IPR001849">
    <property type="entry name" value="PH_domain"/>
</dbReference>
<dbReference type="AlphaFoldDB" id="A0AAV7XX69"/>
<dbReference type="SUPFAM" id="SSF50729">
    <property type="entry name" value="PH domain-like"/>
    <property type="match status" value="1"/>
</dbReference>
<dbReference type="SMART" id="SM00233">
    <property type="entry name" value="PH"/>
    <property type="match status" value="1"/>
</dbReference>
<dbReference type="GO" id="GO:0035025">
    <property type="term" value="P:positive regulation of Rho protein signal transduction"/>
    <property type="evidence" value="ECO:0007669"/>
    <property type="project" value="TreeGrafter"/>
</dbReference>
<dbReference type="Gene3D" id="2.30.29.30">
    <property type="entry name" value="Pleckstrin-homology domain (PH domain)/Phosphotyrosine-binding domain (PTB)"/>
    <property type="match status" value="1"/>
</dbReference>
<dbReference type="Gene3D" id="1.20.900.10">
    <property type="entry name" value="Dbl homology (DH) domain"/>
    <property type="match status" value="1"/>
</dbReference>
<evidence type="ECO:0000256" key="3">
    <source>
        <dbReference type="SAM" id="MobiDB-lite"/>
    </source>
</evidence>
<name>A0AAV7XX69_9NEOP</name>
<dbReference type="EMBL" id="JAPTSV010000002">
    <property type="protein sequence ID" value="KAJ1530785.1"/>
    <property type="molecule type" value="Genomic_DNA"/>
</dbReference>
<dbReference type="PROSITE" id="PS50010">
    <property type="entry name" value="DH_2"/>
    <property type="match status" value="1"/>
</dbReference>
<evidence type="ECO:0000256" key="1">
    <source>
        <dbReference type="ARBA" id="ARBA00004496"/>
    </source>
</evidence>
<dbReference type="GO" id="GO:0005737">
    <property type="term" value="C:cytoplasm"/>
    <property type="evidence" value="ECO:0007669"/>
    <property type="project" value="UniProtKB-SubCell"/>
</dbReference>
<dbReference type="GO" id="GO:0005085">
    <property type="term" value="F:guanyl-nucleotide exchange factor activity"/>
    <property type="evidence" value="ECO:0007669"/>
    <property type="project" value="InterPro"/>
</dbReference>
<accession>A0AAV7XX69</accession>
<feature type="compositionally biased region" description="Acidic residues" evidence="3">
    <location>
        <begin position="508"/>
        <end position="521"/>
    </location>
</feature>
<organism evidence="5 6">
    <name type="scientific">Megalurothrips usitatus</name>
    <name type="common">bean blossom thrips</name>
    <dbReference type="NCBI Taxonomy" id="439358"/>
    <lineage>
        <taxon>Eukaryota</taxon>
        <taxon>Metazoa</taxon>
        <taxon>Ecdysozoa</taxon>
        <taxon>Arthropoda</taxon>
        <taxon>Hexapoda</taxon>
        <taxon>Insecta</taxon>
        <taxon>Pterygota</taxon>
        <taxon>Neoptera</taxon>
        <taxon>Paraneoptera</taxon>
        <taxon>Thysanoptera</taxon>
        <taxon>Terebrantia</taxon>
        <taxon>Thripoidea</taxon>
        <taxon>Thripidae</taxon>
        <taxon>Megalurothrips</taxon>
    </lineage>
</organism>
<feature type="compositionally biased region" description="Low complexity" evidence="3">
    <location>
        <begin position="109"/>
        <end position="120"/>
    </location>
</feature>
<feature type="region of interest" description="Disordered" evidence="3">
    <location>
        <begin position="101"/>
        <end position="148"/>
    </location>
</feature>
<keyword evidence="2" id="KW-0963">Cytoplasm</keyword>
<dbReference type="InterPro" id="IPR000219">
    <property type="entry name" value="DH_dom"/>
</dbReference>
<dbReference type="InterPro" id="IPR011993">
    <property type="entry name" value="PH-like_dom_sf"/>
</dbReference>
<dbReference type="Pfam" id="PF00621">
    <property type="entry name" value="RhoGEF"/>
    <property type="match status" value="1"/>
</dbReference>
<evidence type="ECO:0000256" key="2">
    <source>
        <dbReference type="ARBA" id="ARBA00022490"/>
    </source>
</evidence>
<feature type="compositionally biased region" description="Basic residues" evidence="3">
    <location>
        <begin position="541"/>
        <end position="554"/>
    </location>
</feature>
<dbReference type="InterPro" id="IPR051480">
    <property type="entry name" value="Endocytic_GEF_Adapter"/>
</dbReference>
<dbReference type="PANTHER" id="PTHR46006">
    <property type="entry name" value="RHO GUANINE NUCLEOTIDE EXCHANGE FACTOR AT 64C, ISOFORM A"/>
    <property type="match status" value="1"/>
</dbReference>
<dbReference type="SMART" id="SM00325">
    <property type="entry name" value="RhoGEF"/>
    <property type="match status" value="1"/>
</dbReference>
<reference evidence="5" key="1">
    <citation type="submission" date="2022-12" db="EMBL/GenBank/DDBJ databases">
        <title>Chromosome-level genome assembly of the bean flower thrips Megalurothrips usitatus.</title>
        <authorList>
            <person name="Ma L."/>
            <person name="Liu Q."/>
            <person name="Li H."/>
            <person name="Cai W."/>
        </authorList>
    </citation>
    <scope>NUCLEOTIDE SEQUENCE</scope>
    <source>
        <strain evidence="5">Cailab_2022a</strain>
    </source>
</reference>
<dbReference type="SUPFAM" id="SSF48065">
    <property type="entry name" value="DBL homology domain (DH-domain)"/>
    <property type="match status" value="1"/>
</dbReference>
<dbReference type="CDD" id="cd00160">
    <property type="entry name" value="RhoGEF"/>
    <property type="match status" value="1"/>
</dbReference>
<dbReference type="PANTHER" id="PTHR46006:SF8">
    <property type="entry name" value="DH DOMAIN-CONTAINING PROTEIN"/>
    <property type="match status" value="1"/>
</dbReference>
<feature type="domain" description="DH" evidence="4">
    <location>
        <begin position="172"/>
        <end position="355"/>
    </location>
</feature>
<proteinExistence type="predicted"/>
<evidence type="ECO:0000313" key="6">
    <source>
        <dbReference type="Proteomes" id="UP001075354"/>
    </source>
</evidence>
<evidence type="ECO:0000313" key="5">
    <source>
        <dbReference type="EMBL" id="KAJ1530785.1"/>
    </source>
</evidence>
<evidence type="ECO:0000259" key="4">
    <source>
        <dbReference type="PROSITE" id="PS50010"/>
    </source>
</evidence>
<gene>
    <name evidence="5" type="ORF">ONE63_005636</name>
</gene>
<dbReference type="Proteomes" id="UP001075354">
    <property type="component" value="Chromosome 2"/>
</dbReference>
<keyword evidence="6" id="KW-1185">Reference proteome</keyword>
<dbReference type="PROSITE" id="PS00741">
    <property type="entry name" value="DH_1"/>
    <property type="match status" value="1"/>
</dbReference>
<sequence>MSCNAEDADSSILDSSILSQARIEDDSCSISSGVFREPRRGIWLRKRKRKDDGDTVSVCSLDVSLNSEPDMKKKRGMSKVASFANLLSTPMKPVMKSLQRTWTTGKGDTPTSITSSPYSPRRASMCPPTPTSASRPAQSPKSSRQVRLHRSWSQTLGKGNAQQALLGLKETKRQEAIFELCAGEENVVEDLELLLATYRNSLLNLRILTEDEVNCIFGDLEPILSAHRQLKDQLHALRDENGVTHAIGDTLVSWIPTLKHYVGYCSNQVWARALLDEKKATNKRFQDFLRRCLESSFSRKLDLWSFLDIPRSRLVKYPLLLSEILRLTPPGHVDVLVLPHVSTALGSLLRQVDMATGSAECKRTLERLHFPPSTPSASLRSAKRLLDKANSVKCSGVLRDKRGAKLHCFLFDTCFVAARTMRPGTKLNACYPVIPARYLEVTDAATENSQRAQDALSFYVGSKAKSSMSSSLCLMAPDEHVKKHWLDCLNQVMTGAVFLDDSDAEVDSGELDAEAEREDEQENKSPKAVKIKSPVKERKLMKSKSARTLRKSRSSLKELSDSKLQPSHRSNGRLHRMSTRSSIDCLI</sequence>
<comment type="caution">
    <text evidence="5">The sequence shown here is derived from an EMBL/GenBank/DDBJ whole genome shotgun (WGS) entry which is preliminary data.</text>
</comment>
<feature type="region of interest" description="Disordered" evidence="3">
    <location>
        <begin position="508"/>
        <end position="587"/>
    </location>
</feature>
<dbReference type="InterPro" id="IPR035899">
    <property type="entry name" value="DBL_dom_sf"/>
</dbReference>